<evidence type="ECO:0000313" key="1">
    <source>
        <dbReference type="EMBL" id="JAE08202.1"/>
    </source>
</evidence>
<proteinExistence type="predicted"/>
<accession>A0A0A9F787</accession>
<protein>
    <submittedName>
        <fullName evidence="1">Uncharacterized protein</fullName>
    </submittedName>
</protein>
<name>A0A0A9F787_ARUDO</name>
<dbReference type="EMBL" id="GBRH01189694">
    <property type="protein sequence ID" value="JAE08202.1"/>
    <property type="molecule type" value="Transcribed_RNA"/>
</dbReference>
<dbReference type="AlphaFoldDB" id="A0A0A9F787"/>
<organism evidence="1">
    <name type="scientific">Arundo donax</name>
    <name type="common">Giant reed</name>
    <name type="synonym">Donax arundinaceus</name>
    <dbReference type="NCBI Taxonomy" id="35708"/>
    <lineage>
        <taxon>Eukaryota</taxon>
        <taxon>Viridiplantae</taxon>
        <taxon>Streptophyta</taxon>
        <taxon>Embryophyta</taxon>
        <taxon>Tracheophyta</taxon>
        <taxon>Spermatophyta</taxon>
        <taxon>Magnoliopsida</taxon>
        <taxon>Liliopsida</taxon>
        <taxon>Poales</taxon>
        <taxon>Poaceae</taxon>
        <taxon>PACMAD clade</taxon>
        <taxon>Arundinoideae</taxon>
        <taxon>Arundineae</taxon>
        <taxon>Arundo</taxon>
    </lineage>
</organism>
<sequence>MTFLSTFLLNPLLMPIIVNVHHVHEISRIKLPFAMNYQPTKSLRPLRW</sequence>
<reference evidence="1" key="1">
    <citation type="submission" date="2014-09" db="EMBL/GenBank/DDBJ databases">
        <authorList>
            <person name="Magalhaes I.L.F."/>
            <person name="Oliveira U."/>
            <person name="Santos F.R."/>
            <person name="Vidigal T.H.D.A."/>
            <person name="Brescovit A.D."/>
            <person name="Santos A.J."/>
        </authorList>
    </citation>
    <scope>NUCLEOTIDE SEQUENCE</scope>
    <source>
        <tissue evidence="1">Shoot tissue taken approximately 20 cm above the soil surface</tissue>
    </source>
</reference>
<reference evidence="1" key="2">
    <citation type="journal article" date="2015" name="Data Brief">
        <title>Shoot transcriptome of the giant reed, Arundo donax.</title>
        <authorList>
            <person name="Barrero R.A."/>
            <person name="Guerrero F.D."/>
            <person name="Moolhuijzen P."/>
            <person name="Goolsby J.A."/>
            <person name="Tidwell J."/>
            <person name="Bellgard S.E."/>
            <person name="Bellgard M.I."/>
        </authorList>
    </citation>
    <scope>NUCLEOTIDE SEQUENCE</scope>
    <source>
        <tissue evidence="1">Shoot tissue taken approximately 20 cm above the soil surface</tissue>
    </source>
</reference>